<comment type="caution">
    <text evidence="2">The sequence shown here is derived from an EMBL/GenBank/DDBJ whole genome shotgun (WGS) entry which is preliminary data.</text>
</comment>
<accession>A0AAW0DRC7</accession>
<dbReference type="AlphaFoldDB" id="A0AAW0DRC7"/>
<feature type="compositionally biased region" description="Polar residues" evidence="1">
    <location>
        <begin position="1"/>
        <end position="14"/>
    </location>
</feature>
<organism evidence="2 3">
    <name type="scientific">Favolaschia claudopus</name>
    <dbReference type="NCBI Taxonomy" id="2862362"/>
    <lineage>
        <taxon>Eukaryota</taxon>
        <taxon>Fungi</taxon>
        <taxon>Dikarya</taxon>
        <taxon>Basidiomycota</taxon>
        <taxon>Agaricomycotina</taxon>
        <taxon>Agaricomycetes</taxon>
        <taxon>Agaricomycetidae</taxon>
        <taxon>Agaricales</taxon>
        <taxon>Marasmiineae</taxon>
        <taxon>Mycenaceae</taxon>
        <taxon>Favolaschia</taxon>
    </lineage>
</organism>
<gene>
    <name evidence="2" type="ORF">R3P38DRAFT_1464084</name>
</gene>
<reference evidence="2 3" key="1">
    <citation type="journal article" date="2024" name="J Genomics">
        <title>Draft genome sequencing and assembly of Favolaschia claudopus CIRM-BRFM 2984 isolated from oak limbs.</title>
        <authorList>
            <person name="Navarro D."/>
            <person name="Drula E."/>
            <person name="Chaduli D."/>
            <person name="Cazenave R."/>
            <person name="Ahrendt S."/>
            <person name="Wang J."/>
            <person name="Lipzen A."/>
            <person name="Daum C."/>
            <person name="Barry K."/>
            <person name="Grigoriev I.V."/>
            <person name="Favel A."/>
            <person name="Rosso M.N."/>
            <person name="Martin F."/>
        </authorList>
    </citation>
    <scope>NUCLEOTIDE SEQUENCE [LARGE SCALE GENOMIC DNA]</scope>
    <source>
        <strain evidence="2 3">CIRM-BRFM 2984</strain>
    </source>
</reference>
<evidence type="ECO:0000256" key="1">
    <source>
        <dbReference type="SAM" id="MobiDB-lite"/>
    </source>
</evidence>
<evidence type="ECO:0000313" key="3">
    <source>
        <dbReference type="Proteomes" id="UP001362999"/>
    </source>
</evidence>
<sequence length="107" mass="11354">MSGSQNYKNASDISDQGIVEGRPSGQQPQAAPVTIGTYVNKNAMAEEGEQAGQYELPGATSKDMHESMGQPGSGMSAKELRHGGQPGRKREKLGLEQYGTETKDVEA</sequence>
<dbReference type="EMBL" id="JAWWNJ010000006">
    <property type="protein sequence ID" value="KAK7053699.1"/>
    <property type="molecule type" value="Genomic_DNA"/>
</dbReference>
<dbReference type="Proteomes" id="UP001362999">
    <property type="component" value="Unassembled WGS sequence"/>
</dbReference>
<evidence type="ECO:0000313" key="2">
    <source>
        <dbReference type="EMBL" id="KAK7053699.1"/>
    </source>
</evidence>
<proteinExistence type="predicted"/>
<protein>
    <submittedName>
        <fullName evidence="2">Glycylpeptide N-tetradecanoyltransferase</fullName>
    </submittedName>
</protein>
<keyword evidence="3" id="KW-1185">Reference proteome</keyword>
<name>A0AAW0DRC7_9AGAR</name>
<feature type="region of interest" description="Disordered" evidence="1">
    <location>
        <begin position="1"/>
        <end position="107"/>
    </location>
</feature>